<feature type="domain" description="THUMP-like" evidence="1">
    <location>
        <begin position="324"/>
        <end position="393"/>
    </location>
</feature>
<evidence type="ECO:0000313" key="3">
    <source>
        <dbReference type="EMBL" id="OQD43114.1"/>
    </source>
</evidence>
<dbReference type="InterPro" id="IPR054168">
    <property type="entry name" value="PG_1098_Fer"/>
</dbReference>
<dbReference type="GO" id="GO:0032259">
    <property type="term" value="P:methylation"/>
    <property type="evidence" value="ECO:0007669"/>
    <property type="project" value="UniProtKB-KW"/>
</dbReference>
<dbReference type="Gene3D" id="3.40.50.150">
    <property type="entry name" value="Vaccinia Virus protein VP39"/>
    <property type="match status" value="1"/>
</dbReference>
<keyword evidence="3" id="KW-0808">Transferase</keyword>
<keyword evidence="4" id="KW-1185">Reference proteome</keyword>
<dbReference type="InterPro" id="IPR041497">
    <property type="entry name" value="Thump-like"/>
</dbReference>
<dbReference type="Gene3D" id="1.10.10.1110">
    <property type="entry name" value="Methyltransferase PG1098, N-terminal domain"/>
    <property type="match status" value="1"/>
</dbReference>
<proteinExistence type="predicted"/>
<dbReference type="SUPFAM" id="SSF53335">
    <property type="entry name" value="S-adenosyl-L-methionine-dependent methyltransferases"/>
    <property type="match status" value="1"/>
</dbReference>
<keyword evidence="3" id="KW-0489">Methyltransferase</keyword>
<dbReference type="RefSeq" id="WP_080318892.1">
    <property type="nucleotide sequence ID" value="NZ_MTBC01000004.1"/>
</dbReference>
<accession>A0A1V6LSF6</accession>
<organism evidence="3 4">
    <name type="scientific">Croceivirga radicis</name>
    <dbReference type="NCBI Taxonomy" id="1929488"/>
    <lineage>
        <taxon>Bacteria</taxon>
        <taxon>Pseudomonadati</taxon>
        <taxon>Bacteroidota</taxon>
        <taxon>Flavobacteriia</taxon>
        <taxon>Flavobacteriales</taxon>
        <taxon>Flavobacteriaceae</taxon>
        <taxon>Croceivirga</taxon>
    </lineage>
</organism>
<name>A0A1V6LSF6_9FLAO</name>
<dbReference type="Pfam" id="PF18096">
    <property type="entry name" value="Thump_like"/>
    <property type="match status" value="1"/>
</dbReference>
<evidence type="ECO:0000259" key="1">
    <source>
        <dbReference type="Pfam" id="PF18096"/>
    </source>
</evidence>
<dbReference type="Proteomes" id="UP000191680">
    <property type="component" value="Unassembled WGS sequence"/>
</dbReference>
<feature type="domain" description="PG-1098 ferredoxin-like" evidence="2">
    <location>
        <begin position="280"/>
        <end position="323"/>
    </location>
</feature>
<evidence type="ECO:0000313" key="4">
    <source>
        <dbReference type="Proteomes" id="UP000191680"/>
    </source>
</evidence>
<dbReference type="Pfam" id="PF22013">
    <property type="entry name" value="PG_1098_Fer"/>
    <property type="match status" value="1"/>
</dbReference>
<protein>
    <submittedName>
        <fullName evidence="3">SAM-dependent methyltransferase</fullName>
    </submittedName>
</protein>
<dbReference type="GO" id="GO:0008168">
    <property type="term" value="F:methyltransferase activity"/>
    <property type="evidence" value="ECO:0007669"/>
    <property type="project" value="UniProtKB-KW"/>
</dbReference>
<dbReference type="AlphaFoldDB" id="A0A1V6LSF6"/>
<dbReference type="OrthoDB" id="1000417at2"/>
<reference evidence="3 4" key="1">
    <citation type="submission" date="2016-12" db="EMBL/GenBank/DDBJ databases">
        <authorList>
            <person name="Song W.-J."/>
            <person name="Kurnit D.M."/>
        </authorList>
    </citation>
    <scope>NUCLEOTIDE SEQUENCE [LARGE SCALE GENOMIC DNA]</scope>
    <source>
        <strain evidence="3 4">HSG9</strain>
    </source>
</reference>
<evidence type="ECO:0000259" key="2">
    <source>
        <dbReference type="Pfam" id="PF22013"/>
    </source>
</evidence>
<gene>
    <name evidence="3" type="ORF">BUL40_08480</name>
</gene>
<dbReference type="InterPro" id="IPR029063">
    <property type="entry name" value="SAM-dependent_MTases_sf"/>
</dbReference>
<dbReference type="EMBL" id="MTBC01000004">
    <property type="protein sequence ID" value="OQD43114.1"/>
    <property type="molecule type" value="Genomic_DNA"/>
</dbReference>
<sequence length="400" mass="45863">MNKNLLNTGIQDYIENNFNTDTLSVLLKKPFFIGVSQQELVQQLIGKQKANGKLKSWFGTKNIIYPPKLNLEQTSSEYTAQYKANLVDGKNLLDATGGFGVDSYFFAQKMEHVFHAEINPELAEIVQHNFAQLGVHNYTQHQGDGLDFLARTQHKIDWVYIDPSRRNEVKGKVFMLSDCLPDVPKNLPLLFNNCSKLLIKTSPLLDITNGLRELQFVKEIHVVAVKNEVKELLWVLKKDYTENLKIICANILSAETVERFSFDLEHEKDTTIHYSPPMRYLYEPNAAILKSGAFKSIGNTYQLSKLQEHTHLYTSDVLTREFPGRIFAIQNTIPYNKKEIKKTGITQANITTRNFPESVAQIRKKHKIKDGGSRYLFFTTNLEGKRMVLECKKFTPDNPI</sequence>
<comment type="caution">
    <text evidence="3">The sequence shown here is derived from an EMBL/GenBank/DDBJ whole genome shotgun (WGS) entry which is preliminary data.</text>
</comment>